<feature type="region of interest" description="Disordered" evidence="1">
    <location>
        <begin position="113"/>
        <end position="165"/>
    </location>
</feature>
<dbReference type="EMBL" id="JACGWN010000013">
    <property type="protein sequence ID" value="KAL0411018.1"/>
    <property type="molecule type" value="Genomic_DNA"/>
</dbReference>
<organism evidence="2">
    <name type="scientific">Sesamum latifolium</name>
    <dbReference type="NCBI Taxonomy" id="2727402"/>
    <lineage>
        <taxon>Eukaryota</taxon>
        <taxon>Viridiplantae</taxon>
        <taxon>Streptophyta</taxon>
        <taxon>Embryophyta</taxon>
        <taxon>Tracheophyta</taxon>
        <taxon>Spermatophyta</taxon>
        <taxon>Magnoliopsida</taxon>
        <taxon>eudicotyledons</taxon>
        <taxon>Gunneridae</taxon>
        <taxon>Pentapetalae</taxon>
        <taxon>asterids</taxon>
        <taxon>lamiids</taxon>
        <taxon>Lamiales</taxon>
        <taxon>Pedaliaceae</taxon>
        <taxon>Sesamum</taxon>
    </lineage>
</organism>
<comment type="caution">
    <text evidence="2">The sequence shown here is derived from an EMBL/GenBank/DDBJ whole genome shotgun (WGS) entry which is preliminary data.</text>
</comment>
<protein>
    <submittedName>
        <fullName evidence="2">Uncharacterized protein</fullName>
    </submittedName>
</protein>
<name>A0AAW2U3A2_9LAMI</name>
<evidence type="ECO:0000313" key="2">
    <source>
        <dbReference type="EMBL" id="KAL0411018.1"/>
    </source>
</evidence>
<reference evidence="2" key="1">
    <citation type="submission" date="2020-06" db="EMBL/GenBank/DDBJ databases">
        <authorList>
            <person name="Li T."/>
            <person name="Hu X."/>
            <person name="Zhang T."/>
            <person name="Song X."/>
            <person name="Zhang H."/>
            <person name="Dai N."/>
            <person name="Sheng W."/>
            <person name="Hou X."/>
            <person name="Wei L."/>
        </authorList>
    </citation>
    <scope>NUCLEOTIDE SEQUENCE</scope>
    <source>
        <strain evidence="2">KEN1</strain>
        <tissue evidence="2">Leaf</tissue>
    </source>
</reference>
<accession>A0AAW2U3A2</accession>
<gene>
    <name evidence="2" type="ORF">Slati_3691500</name>
</gene>
<reference evidence="2" key="2">
    <citation type="journal article" date="2024" name="Plant">
        <title>Genomic evolution and insights into agronomic trait innovations of Sesamum species.</title>
        <authorList>
            <person name="Miao H."/>
            <person name="Wang L."/>
            <person name="Qu L."/>
            <person name="Liu H."/>
            <person name="Sun Y."/>
            <person name="Le M."/>
            <person name="Wang Q."/>
            <person name="Wei S."/>
            <person name="Zheng Y."/>
            <person name="Lin W."/>
            <person name="Duan Y."/>
            <person name="Cao H."/>
            <person name="Xiong S."/>
            <person name="Wang X."/>
            <person name="Wei L."/>
            <person name="Li C."/>
            <person name="Ma Q."/>
            <person name="Ju M."/>
            <person name="Zhao R."/>
            <person name="Li G."/>
            <person name="Mu C."/>
            <person name="Tian Q."/>
            <person name="Mei H."/>
            <person name="Zhang T."/>
            <person name="Gao T."/>
            <person name="Zhang H."/>
        </authorList>
    </citation>
    <scope>NUCLEOTIDE SEQUENCE</scope>
    <source>
        <strain evidence="2">KEN1</strain>
    </source>
</reference>
<sequence>MKAEVNLLKCAAGREEDHTPSSKIARVPNVEKVSITSMYLMGDVKLWWRTRPSDDVSANHDKILTWDVLKKELLAIYLGFQGNPFESSNIWGVQDLPSAIAAADQLVDYKITSGADPDKKKKESGRDIGKADKEKGDCPKRGKLNTLVTEADDDDEGGSSSVSVS</sequence>
<evidence type="ECO:0000256" key="1">
    <source>
        <dbReference type="SAM" id="MobiDB-lite"/>
    </source>
</evidence>
<feature type="compositionally biased region" description="Basic and acidic residues" evidence="1">
    <location>
        <begin position="116"/>
        <end position="140"/>
    </location>
</feature>
<proteinExistence type="predicted"/>
<dbReference type="AlphaFoldDB" id="A0AAW2U3A2"/>